<evidence type="ECO:0000256" key="1">
    <source>
        <dbReference type="SAM" id="Phobius"/>
    </source>
</evidence>
<dbReference type="AlphaFoldDB" id="A0A1F6BLQ6"/>
<dbReference type="STRING" id="1798468.A2110_01630"/>
<proteinExistence type="predicted"/>
<dbReference type="EMBL" id="MFKH01000005">
    <property type="protein sequence ID" value="OGG37692.1"/>
    <property type="molecule type" value="Genomic_DNA"/>
</dbReference>
<reference evidence="2 3" key="1">
    <citation type="journal article" date="2016" name="Nat. Commun.">
        <title>Thousands of microbial genomes shed light on interconnected biogeochemical processes in an aquifer system.</title>
        <authorList>
            <person name="Anantharaman K."/>
            <person name="Brown C.T."/>
            <person name="Hug L.A."/>
            <person name="Sharon I."/>
            <person name="Castelle C.J."/>
            <person name="Probst A.J."/>
            <person name="Thomas B.C."/>
            <person name="Singh A."/>
            <person name="Wilkins M.J."/>
            <person name="Karaoz U."/>
            <person name="Brodie E.L."/>
            <person name="Williams K.H."/>
            <person name="Hubbard S.S."/>
            <person name="Banfield J.F."/>
        </authorList>
    </citation>
    <scope>NUCLEOTIDE SEQUENCE [LARGE SCALE GENOMIC DNA]</scope>
</reference>
<sequence>MNTFIKGQVMLVSIMILGGIMLSASVIGGVLVLHQIRQVRGAEASAKAVFASDTGLEYASWCFFKAGCDTGTLEVPVSCTDAEVSFDNGACFTLTSSVGAGDVQIVSHGTSADGAERVLETVFVQ</sequence>
<accession>A0A1F6BLQ6</accession>
<evidence type="ECO:0000313" key="2">
    <source>
        <dbReference type="EMBL" id="OGG37692.1"/>
    </source>
</evidence>
<protein>
    <recommendedName>
        <fullName evidence="4">Type 4 fimbrial biogenesis protein PilX N-terminal domain-containing protein</fullName>
    </recommendedName>
</protein>
<keyword evidence="1" id="KW-0812">Transmembrane</keyword>
<keyword evidence="1" id="KW-1133">Transmembrane helix</keyword>
<organism evidence="2 3">
    <name type="scientific">Candidatus Jorgensenbacteria bacterium GWA1_54_12</name>
    <dbReference type="NCBI Taxonomy" id="1798468"/>
    <lineage>
        <taxon>Bacteria</taxon>
        <taxon>Candidatus Joergenseniibacteriota</taxon>
    </lineage>
</organism>
<keyword evidence="1" id="KW-0472">Membrane</keyword>
<evidence type="ECO:0008006" key="4">
    <source>
        <dbReference type="Google" id="ProtNLM"/>
    </source>
</evidence>
<comment type="caution">
    <text evidence="2">The sequence shown here is derived from an EMBL/GenBank/DDBJ whole genome shotgun (WGS) entry which is preliminary data.</text>
</comment>
<dbReference type="Proteomes" id="UP000176273">
    <property type="component" value="Unassembled WGS sequence"/>
</dbReference>
<evidence type="ECO:0000313" key="3">
    <source>
        <dbReference type="Proteomes" id="UP000176273"/>
    </source>
</evidence>
<name>A0A1F6BLQ6_9BACT</name>
<feature type="transmembrane region" description="Helical" evidence="1">
    <location>
        <begin position="12"/>
        <end position="33"/>
    </location>
</feature>
<gene>
    <name evidence="2" type="ORF">A2110_01630</name>
</gene>